<sequence>MRTRRSWGRVGHVMDLPYLLQDQKRSYEWFLNEGIPALIREISPIQGEGREGLELELKDPRLAPPPYTEQDCKDKNLTYAATLRVKGILKQNGKKIKEDDLYLADIPLMTARGTFIINGSENALVNHLTRSPGVYFTKEGPTEYRAQILPDYGAWLEFVLDTKKERVTVQLDRKGNLPPTVLLRALGYTTADIYKLYSVTLNPITAEKLSRFVDCTITEPITNGKVIAREGDRLTPDLIEQIVQAQPPRVHCLDRYIQRSLDEDKTTSAEAALDLIYRKLRGTERPTQKTKQDFFVNLFFNPETFSLSRVGRFMINKKLGVNRPEHDTILHKEEIALTLKRLVEVPTNPLLIDDKDHLANKRVETPGETAFNRLREGLKRMAHLTQDRLSKYALEQEEPLRNLISGRIVQSALNKLFYVGRLSQFLEQTNPLTELTHKRRLSALGGSMSKRRAKIEVRDVHPSHYDRICPIETPEGQNIGLITSMATYARINDYGFLEAPYRVVKNGKVTTEIKYLMADEEEQYKIAPATVPVDKDGKIIPKEVEIRTGRENIRVVPREEVDFMEVSPAALVSVSASLIPFLEHDDSNRALMGANMQRQAVPLLKPQAPYVGTGIEAKVARDSGMLVIAEEDGVVSYVDAQKIIVKSGRKEHVYQLITFDRSNQDTLIHQRPIVSVGQKVQKGEVLADGPAMDHGELALGANVLVCFLPFEGYNYEDAIVISERLVREDVLDSIHIQEYEVRAEETKLGPEEITDDIPDLSKEELRNLDEDGVVRVGTEVKTGDILVGKITPKGETEPTPEERIFKSIFGERSRNVRNTSLRLPPTTEGGKVIRVKKFSRDKGDELEPGVNQLVKVYVAQRKKISVADKLAGRHGNKGVIAKILPVEDMPFLPDGTPVDMILNPLGVPSRMNLGQVFEAHLGWVAHLKGEYMASPVFDGAKEEKILDELYKARKEHGLADGDDPQYPMGKVILRDGRTGEPFEHPVTVGYMYMLKLEHIANEKIHARSVGPYSLITQQPLGGKAQLGGQRLGEMEVWALEAYGAAATLQEMLTLKSDDTRGRVQLYKAIFKGEEFPKPGLPESFKVLVKELKSLGLSIRAYDDKDHEIDLD</sequence>
<evidence type="ECO:0000259" key="8">
    <source>
        <dbReference type="Pfam" id="PF00562"/>
    </source>
</evidence>
<dbReference type="InterPro" id="IPR007641">
    <property type="entry name" value="RNA_pol_Rpb2_7"/>
</dbReference>
<keyword evidence="2 6" id="KW-0808">Transferase</keyword>
<dbReference type="InterPro" id="IPR015712">
    <property type="entry name" value="DNA-dir_RNA_pol_su2"/>
</dbReference>
<evidence type="ECO:0000256" key="7">
    <source>
        <dbReference type="RuleBase" id="RU000434"/>
    </source>
</evidence>
<dbReference type="EC" id="2.7.7.6" evidence="6"/>
<dbReference type="Pfam" id="PF04565">
    <property type="entry name" value="RNA_pol_Rpb2_3"/>
    <property type="match status" value="1"/>
</dbReference>
<evidence type="ECO:0000259" key="13">
    <source>
        <dbReference type="Pfam" id="PF10385"/>
    </source>
</evidence>
<dbReference type="InterPro" id="IPR037034">
    <property type="entry name" value="RNA_pol_Rpb2_2_sf"/>
</dbReference>
<feature type="domain" description="RNA polymerase Rpb2" evidence="9">
    <location>
        <begin position="1027"/>
        <end position="1101"/>
    </location>
</feature>
<dbReference type="InterPro" id="IPR037033">
    <property type="entry name" value="DNA-dir_RNAP_su2_hyb_sf"/>
</dbReference>
<dbReference type="Pfam" id="PF04560">
    <property type="entry name" value="RNA_pol_Rpb2_7"/>
    <property type="match status" value="1"/>
</dbReference>
<dbReference type="PANTHER" id="PTHR20856">
    <property type="entry name" value="DNA-DIRECTED RNA POLYMERASE I SUBUNIT 2"/>
    <property type="match status" value="1"/>
</dbReference>
<evidence type="ECO:0000256" key="3">
    <source>
        <dbReference type="ARBA" id="ARBA00022695"/>
    </source>
</evidence>
<comment type="catalytic activity">
    <reaction evidence="5 6">
        <text>RNA(n) + a ribonucleoside 5'-triphosphate = RNA(n+1) + diphosphate</text>
        <dbReference type="Rhea" id="RHEA:21248"/>
        <dbReference type="Rhea" id="RHEA-COMP:14527"/>
        <dbReference type="Rhea" id="RHEA-COMP:17342"/>
        <dbReference type="ChEBI" id="CHEBI:33019"/>
        <dbReference type="ChEBI" id="CHEBI:61557"/>
        <dbReference type="ChEBI" id="CHEBI:140395"/>
        <dbReference type="EC" id="2.7.7.6"/>
    </reaction>
</comment>
<dbReference type="GO" id="GO:0006351">
    <property type="term" value="P:DNA-templated transcription"/>
    <property type="evidence" value="ECO:0007669"/>
    <property type="project" value="UniProtKB-UniRule"/>
</dbReference>
<evidence type="ECO:0000256" key="2">
    <source>
        <dbReference type="ARBA" id="ARBA00022679"/>
    </source>
</evidence>
<dbReference type="CDD" id="cd00653">
    <property type="entry name" value="RNA_pol_B_RPB2"/>
    <property type="match status" value="1"/>
</dbReference>
<keyword evidence="4 6" id="KW-0804">Transcription</keyword>
<dbReference type="GO" id="GO:0003899">
    <property type="term" value="F:DNA-directed RNA polymerase activity"/>
    <property type="evidence" value="ECO:0007669"/>
    <property type="project" value="UniProtKB-UniRule"/>
</dbReference>
<feature type="domain" description="DNA-directed RNA polymerase subunit 2 hybrid-binding" evidence="8">
    <location>
        <begin position="628"/>
        <end position="1025"/>
    </location>
</feature>
<dbReference type="InterPro" id="IPR007645">
    <property type="entry name" value="RNA_pol_Rpb2_3"/>
</dbReference>
<dbReference type="Pfam" id="PF10385">
    <property type="entry name" value="RNA_pol_Rpb2_45"/>
    <property type="match status" value="1"/>
</dbReference>
<dbReference type="InterPro" id="IPR019462">
    <property type="entry name" value="DNA-dir_RNA_pol_bsu_external_1"/>
</dbReference>
<evidence type="ECO:0000259" key="11">
    <source>
        <dbReference type="Pfam" id="PF04563"/>
    </source>
</evidence>
<dbReference type="Gene3D" id="3.90.1800.10">
    <property type="entry name" value="RNA polymerase alpha subunit dimerisation domain"/>
    <property type="match status" value="1"/>
</dbReference>
<comment type="similarity">
    <text evidence="6 7">Belongs to the RNA polymerase beta chain family.</text>
</comment>
<dbReference type="Gene3D" id="2.40.50.100">
    <property type="match status" value="1"/>
</dbReference>
<reference evidence="14" key="2">
    <citation type="journal article" date="2012" name="PLoS ONE">
        <title>A Deeply Branching Thermophilic Bacterium with an Ancient Acetyl-CoA Pathway Dominates a Subsurface Ecosystem.</title>
        <authorList>
            <person name="Takami H."/>
            <person name="Noguchi H."/>
            <person name="Takaki Y."/>
            <person name="Uchiyama I."/>
            <person name="Toyoda A."/>
            <person name="Nishi S."/>
            <person name="Chee G.-J."/>
            <person name="Arai W."/>
            <person name="Nunoura T."/>
            <person name="Itoh T."/>
            <person name="Hattori M."/>
            <person name="Takai K."/>
        </authorList>
    </citation>
    <scope>NUCLEOTIDE SEQUENCE</scope>
</reference>
<dbReference type="Gene3D" id="3.90.1100.10">
    <property type="match status" value="1"/>
</dbReference>
<dbReference type="Gene3D" id="3.90.1110.10">
    <property type="entry name" value="RNA polymerase Rpb2, domain 2"/>
    <property type="match status" value="1"/>
</dbReference>
<dbReference type="AlphaFoldDB" id="H5STP7"/>
<dbReference type="NCBIfam" id="TIGR02013">
    <property type="entry name" value="rpoB"/>
    <property type="match status" value="1"/>
</dbReference>
<name>H5STP7_ACEAU</name>
<dbReference type="InterPro" id="IPR007120">
    <property type="entry name" value="DNA-dir_RNAP_su2_dom"/>
</dbReference>
<evidence type="ECO:0000259" key="10">
    <source>
        <dbReference type="Pfam" id="PF04561"/>
    </source>
</evidence>
<dbReference type="Gene3D" id="2.30.150.10">
    <property type="entry name" value="DNA-directed RNA polymerase, beta subunit, external 1 domain"/>
    <property type="match status" value="1"/>
</dbReference>
<evidence type="ECO:0000256" key="4">
    <source>
        <dbReference type="ARBA" id="ARBA00023163"/>
    </source>
</evidence>
<dbReference type="InterPro" id="IPR042107">
    <property type="entry name" value="DNA-dir_RNA_pol_bsu_ext_1_sf"/>
</dbReference>
<comment type="function">
    <text evidence="6">DNA-dependent RNA polymerase catalyzes the transcription of DNA into RNA using the four ribonucleoside triphosphates as substrates.</text>
</comment>
<dbReference type="Pfam" id="PF04561">
    <property type="entry name" value="RNA_pol_Rpb2_2"/>
    <property type="match status" value="1"/>
</dbReference>
<organism evidence="14">
    <name type="scientific">Acetithermum autotrophicum</name>
    <dbReference type="NCBI Taxonomy" id="1446466"/>
    <lineage>
        <taxon>Bacteria</taxon>
        <taxon>Candidatus Bipolaricaulota</taxon>
        <taxon>Candidatus Acetithermum</taxon>
    </lineage>
</organism>
<evidence type="ECO:0000256" key="1">
    <source>
        <dbReference type="ARBA" id="ARBA00022478"/>
    </source>
</evidence>
<dbReference type="EMBL" id="AP011803">
    <property type="protein sequence ID" value="BAL59897.1"/>
    <property type="molecule type" value="Genomic_DNA"/>
</dbReference>
<dbReference type="InterPro" id="IPR010243">
    <property type="entry name" value="RNA_pol_bsu_bac"/>
</dbReference>
<keyword evidence="1 6" id="KW-0240">DNA-directed RNA polymerase</keyword>
<feature type="domain" description="RNA polymerase Rpb2" evidence="10">
    <location>
        <begin position="250"/>
        <end position="364"/>
    </location>
</feature>
<evidence type="ECO:0000259" key="9">
    <source>
        <dbReference type="Pfam" id="PF04560"/>
    </source>
</evidence>
<gene>
    <name evidence="6" type="primary">rpoB</name>
    <name evidence="14" type="ORF">HGMM_OP4C533</name>
</gene>
<feature type="domain" description="RNA polymerase beta subunit protrusion" evidence="11">
    <location>
        <begin position="19"/>
        <end position="392"/>
    </location>
</feature>
<dbReference type="GO" id="GO:0032549">
    <property type="term" value="F:ribonucleoside binding"/>
    <property type="evidence" value="ECO:0007669"/>
    <property type="project" value="InterPro"/>
</dbReference>
<evidence type="ECO:0000313" key="14">
    <source>
        <dbReference type="EMBL" id="BAL59897.1"/>
    </source>
</evidence>
<proteinExistence type="inferred from homology"/>
<dbReference type="Gene3D" id="2.40.270.10">
    <property type="entry name" value="DNA-directed RNA polymerase, subunit 2, domain 6"/>
    <property type="match status" value="2"/>
</dbReference>
<dbReference type="Pfam" id="PF04563">
    <property type="entry name" value="RNA_pol_Rpb2_1"/>
    <property type="match status" value="1"/>
</dbReference>
<comment type="subunit">
    <text evidence="6">The RNAP catalytic core consists of 2 alpha, 1 beta, 1 beta' and 1 omega subunit. When a sigma factor is associated with the core the holoenzyme is formed, which can initiate transcription.</text>
</comment>
<dbReference type="NCBIfam" id="NF001616">
    <property type="entry name" value="PRK00405.1"/>
    <property type="match status" value="1"/>
</dbReference>
<evidence type="ECO:0000256" key="6">
    <source>
        <dbReference type="HAMAP-Rule" id="MF_01321"/>
    </source>
</evidence>
<dbReference type="SUPFAM" id="SSF64484">
    <property type="entry name" value="beta and beta-prime subunits of DNA dependent RNA-polymerase"/>
    <property type="match status" value="1"/>
</dbReference>
<accession>H5STP7</accession>
<dbReference type="HAMAP" id="MF_01321">
    <property type="entry name" value="RNApol_bact_RpoB"/>
    <property type="match status" value="1"/>
</dbReference>
<evidence type="ECO:0000256" key="5">
    <source>
        <dbReference type="ARBA" id="ARBA00048552"/>
    </source>
</evidence>
<feature type="domain" description="RNA polymerase Rpb2" evidence="12">
    <location>
        <begin position="424"/>
        <end position="491"/>
    </location>
</feature>
<keyword evidence="3 6" id="KW-0548">Nucleotidyltransferase</keyword>
<dbReference type="InterPro" id="IPR007642">
    <property type="entry name" value="RNA_pol_Rpb2_2"/>
</dbReference>
<dbReference type="GO" id="GO:0003677">
    <property type="term" value="F:DNA binding"/>
    <property type="evidence" value="ECO:0007669"/>
    <property type="project" value="UniProtKB-UniRule"/>
</dbReference>
<protein>
    <recommendedName>
        <fullName evidence="6">DNA-directed RNA polymerase subunit beta</fullName>
        <shortName evidence="6">RNAP subunit beta</shortName>
        <ecNumber evidence="6">2.7.7.6</ecNumber>
    </recommendedName>
    <alternativeName>
        <fullName evidence="6">RNA polymerase subunit beta</fullName>
    </alternativeName>
    <alternativeName>
        <fullName evidence="6">Transcriptase subunit beta</fullName>
    </alternativeName>
</protein>
<reference evidence="14" key="1">
    <citation type="journal article" date="2005" name="Environ. Microbiol.">
        <title>Genetic and functional properties of uncultivated thermophilic crenarchaeotes from a subsurface gold mine as revealed by analysis of genome fragments.</title>
        <authorList>
            <person name="Nunoura T."/>
            <person name="Hirayama H."/>
            <person name="Takami H."/>
            <person name="Oida H."/>
            <person name="Nishi S."/>
            <person name="Shimamura S."/>
            <person name="Suzuki Y."/>
            <person name="Inagaki F."/>
            <person name="Takai K."/>
            <person name="Nealson K.H."/>
            <person name="Horikoshi K."/>
        </authorList>
    </citation>
    <scope>NUCLEOTIDE SEQUENCE</scope>
</reference>
<dbReference type="GO" id="GO:0000428">
    <property type="term" value="C:DNA-directed RNA polymerase complex"/>
    <property type="evidence" value="ECO:0007669"/>
    <property type="project" value="UniProtKB-KW"/>
</dbReference>
<dbReference type="Pfam" id="PF00562">
    <property type="entry name" value="RNA_pol_Rpb2_6"/>
    <property type="match status" value="1"/>
</dbReference>
<dbReference type="InterPro" id="IPR007644">
    <property type="entry name" value="RNA_pol_bsu_protrusion"/>
</dbReference>
<evidence type="ECO:0000259" key="12">
    <source>
        <dbReference type="Pfam" id="PF04565"/>
    </source>
</evidence>
<feature type="domain" description="DNA-directed RNA polymerase beta subunit external 1" evidence="13">
    <location>
        <begin position="501"/>
        <end position="567"/>
    </location>
</feature>